<evidence type="ECO:0000313" key="2">
    <source>
        <dbReference type="EMBL" id="KAA8628591.1"/>
    </source>
</evidence>
<dbReference type="AlphaFoldDB" id="A0A8S8ZIM1"/>
<organism evidence="2 3">
    <name type="scientific">Sordaria macrospora</name>
    <dbReference type="NCBI Taxonomy" id="5147"/>
    <lineage>
        <taxon>Eukaryota</taxon>
        <taxon>Fungi</taxon>
        <taxon>Dikarya</taxon>
        <taxon>Ascomycota</taxon>
        <taxon>Pezizomycotina</taxon>
        <taxon>Sordariomycetes</taxon>
        <taxon>Sordariomycetidae</taxon>
        <taxon>Sordariales</taxon>
        <taxon>Sordariaceae</taxon>
        <taxon>Sordaria</taxon>
    </lineage>
</organism>
<dbReference type="EMBL" id="NMPR01000174">
    <property type="protein sequence ID" value="KAA8628591.1"/>
    <property type="molecule type" value="Genomic_DNA"/>
</dbReference>
<name>A0A8S8ZIM1_SORMA</name>
<dbReference type="VEuPathDB" id="FungiDB:SMAC_08916"/>
<protein>
    <recommendedName>
        <fullName evidence="4">Secreted protein</fullName>
    </recommendedName>
</protein>
<evidence type="ECO:0000256" key="1">
    <source>
        <dbReference type="SAM" id="SignalP"/>
    </source>
</evidence>
<evidence type="ECO:0008006" key="4">
    <source>
        <dbReference type="Google" id="ProtNLM"/>
    </source>
</evidence>
<keyword evidence="1" id="KW-0732">Signal</keyword>
<feature type="chain" id="PRO_5035933583" description="Secreted protein" evidence="1">
    <location>
        <begin position="19"/>
        <end position="96"/>
    </location>
</feature>
<gene>
    <name evidence="2" type="ORF">SMACR_08916</name>
</gene>
<evidence type="ECO:0000313" key="3">
    <source>
        <dbReference type="Proteomes" id="UP000433876"/>
    </source>
</evidence>
<feature type="signal peptide" evidence="1">
    <location>
        <begin position="1"/>
        <end position="18"/>
    </location>
</feature>
<accession>A0A8S8ZIM1</accession>
<comment type="caution">
    <text evidence="2">The sequence shown here is derived from an EMBL/GenBank/DDBJ whole genome shotgun (WGS) entry which is preliminary data.</text>
</comment>
<reference evidence="2 3" key="1">
    <citation type="submission" date="2017-07" db="EMBL/GenBank/DDBJ databases">
        <title>Genome sequence of the Sordaria macrospora wild type strain R19027.</title>
        <authorList>
            <person name="Nowrousian M."/>
            <person name="Teichert I."/>
            <person name="Kueck U."/>
        </authorList>
    </citation>
    <scope>NUCLEOTIDE SEQUENCE [LARGE SCALE GENOMIC DNA]</scope>
    <source>
        <strain evidence="2 3">R19027</strain>
        <tissue evidence="2">Mycelium</tissue>
    </source>
</reference>
<dbReference type="Proteomes" id="UP000433876">
    <property type="component" value="Unassembled WGS sequence"/>
</dbReference>
<proteinExistence type="predicted"/>
<sequence>MQFLVLSAIISFLVTTTAIFSASASLIPEDVPPPGLVILKRTAIPSNGTLAWYGQALNAITTIYQNTTTGVDDDDDDDVNIFSAGCSKSNDNLEPT</sequence>